<feature type="transmembrane region" description="Helical" evidence="8">
    <location>
        <begin position="161"/>
        <end position="183"/>
    </location>
</feature>
<evidence type="ECO:0000313" key="9">
    <source>
        <dbReference type="EMBL" id="OQD59403.1"/>
    </source>
</evidence>
<gene>
    <name evidence="9" type="ORF">MBBAR_3c00580</name>
</gene>
<evidence type="ECO:0000313" key="10">
    <source>
        <dbReference type="Proteomes" id="UP000191661"/>
    </source>
</evidence>
<feature type="transmembrane region" description="Helical" evidence="8">
    <location>
        <begin position="189"/>
        <end position="209"/>
    </location>
</feature>
<evidence type="ECO:0000256" key="7">
    <source>
        <dbReference type="ARBA" id="ARBA00023136"/>
    </source>
</evidence>
<keyword evidence="4" id="KW-1003">Cell membrane</keyword>
<evidence type="ECO:0000256" key="3">
    <source>
        <dbReference type="ARBA" id="ARBA00022448"/>
    </source>
</evidence>
<proteinExistence type="inferred from homology"/>
<feature type="transmembrane region" description="Helical" evidence="8">
    <location>
        <begin position="128"/>
        <end position="149"/>
    </location>
</feature>
<dbReference type="Gene3D" id="1.20.1530.20">
    <property type="match status" value="1"/>
</dbReference>
<dbReference type="Pfam" id="PF03547">
    <property type="entry name" value="Mem_trans"/>
    <property type="match status" value="1"/>
</dbReference>
<keyword evidence="10" id="KW-1185">Reference proteome</keyword>
<evidence type="ECO:0000256" key="8">
    <source>
        <dbReference type="SAM" id="Phobius"/>
    </source>
</evidence>
<keyword evidence="6 8" id="KW-1133">Transmembrane helix</keyword>
<keyword evidence="7 8" id="KW-0472">Membrane</keyword>
<protein>
    <submittedName>
        <fullName evidence="9">Putative permease</fullName>
    </submittedName>
</protein>
<dbReference type="InterPro" id="IPR038770">
    <property type="entry name" value="Na+/solute_symporter_sf"/>
</dbReference>
<feature type="transmembrane region" description="Helical" evidence="8">
    <location>
        <begin position="60"/>
        <end position="83"/>
    </location>
</feature>
<evidence type="ECO:0000256" key="5">
    <source>
        <dbReference type="ARBA" id="ARBA00022692"/>
    </source>
</evidence>
<feature type="transmembrane region" description="Helical" evidence="8">
    <location>
        <begin position="250"/>
        <end position="272"/>
    </location>
</feature>
<dbReference type="InterPro" id="IPR004776">
    <property type="entry name" value="Mem_transp_PIN-like"/>
</dbReference>
<feature type="transmembrane region" description="Helical" evidence="8">
    <location>
        <begin position="34"/>
        <end position="54"/>
    </location>
</feature>
<dbReference type="AlphaFoldDB" id="A0A1V6N498"/>
<dbReference type="EMBL" id="JXMW01000003">
    <property type="protein sequence ID" value="OQD59403.1"/>
    <property type="molecule type" value="Genomic_DNA"/>
</dbReference>
<keyword evidence="3" id="KW-0813">Transport</keyword>
<reference evidence="9 10" key="1">
    <citation type="submission" date="2014-12" db="EMBL/GenBank/DDBJ databases">
        <title>Genome sequence of Methanobrevibacter arboriphilicus DH1, DSM1125.</title>
        <authorList>
            <person name="Poehlein A."/>
            <person name="Thauer R.K."/>
            <person name="Seedorf H."/>
            <person name="Daniel R."/>
        </authorList>
    </citation>
    <scope>NUCLEOTIDE SEQUENCE [LARGE SCALE GENOMIC DNA]</scope>
    <source>
        <strain evidence="9 10">DH1</strain>
    </source>
</reference>
<feature type="transmembrane region" description="Helical" evidence="8">
    <location>
        <begin position="95"/>
        <end position="116"/>
    </location>
</feature>
<feature type="transmembrane region" description="Helical" evidence="8">
    <location>
        <begin position="221"/>
        <end position="244"/>
    </location>
</feature>
<dbReference type="GO" id="GO:0005886">
    <property type="term" value="C:plasma membrane"/>
    <property type="evidence" value="ECO:0007669"/>
    <property type="project" value="UniProtKB-SubCell"/>
</dbReference>
<evidence type="ECO:0000256" key="4">
    <source>
        <dbReference type="ARBA" id="ARBA00022475"/>
    </source>
</evidence>
<dbReference type="PANTHER" id="PTHR36838:SF3">
    <property type="entry name" value="TRANSPORTER AUXIN EFFLUX CARRIER EC FAMILY"/>
    <property type="match status" value="1"/>
</dbReference>
<dbReference type="GO" id="GO:0055085">
    <property type="term" value="P:transmembrane transport"/>
    <property type="evidence" value="ECO:0007669"/>
    <property type="project" value="InterPro"/>
</dbReference>
<evidence type="ECO:0000256" key="6">
    <source>
        <dbReference type="ARBA" id="ARBA00022989"/>
    </source>
</evidence>
<sequence length="308" mass="33104">MSEVMSTIIVILFLIFLGYFLKRINLLNIKDIEVLNKLVINVAMPCLIFSSLYSANLSNITTLAVMPTISITVGAISGLIVYIILRKKNLPEKKLWGAIVPVVIGNTAFLGFPMVLGVFGQSGLLRAIFYDMGTLILFLSLSIILIANFGGNIKDVFKRILGFPVLWAFILGITFNLLNIPIGNIPASIIGYLSAAAIPIIMISLGLSLQFKGLKNNLKIAGLDVIVKLVIAPIIALTIVTLLGLSNMEFTIAIVEAGMPSGMLTMVLAVTYNLDFGISADCSVVTTVFSLITLPILIGILPFITGTI</sequence>
<comment type="caution">
    <text evidence="9">The sequence shown here is derived from an EMBL/GenBank/DDBJ whole genome shotgun (WGS) entry which is preliminary data.</text>
</comment>
<feature type="transmembrane region" description="Helical" evidence="8">
    <location>
        <begin position="6"/>
        <end position="22"/>
    </location>
</feature>
<comment type="subcellular location">
    <subcellularLocation>
        <location evidence="1">Cell membrane</location>
        <topology evidence="1">Multi-pass membrane protein</topology>
    </subcellularLocation>
</comment>
<dbReference type="OrthoDB" id="147743at2157"/>
<dbReference type="Proteomes" id="UP000191661">
    <property type="component" value="Unassembled WGS sequence"/>
</dbReference>
<comment type="similarity">
    <text evidence="2">Belongs to the auxin efflux carrier (TC 2.A.69) family.</text>
</comment>
<evidence type="ECO:0000256" key="1">
    <source>
        <dbReference type="ARBA" id="ARBA00004651"/>
    </source>
</evidence>
<keyword evidence="5 8" id="KW-0812">Transmembrane</keyword>
<evidence type="ECO:0000256" key="2">
    <source>
        <dbReference type="ARBA" id="ARBA00010145"/>
    </source>
</evidence>
<feature type="transmembrane region" description="Helical" evidence="8">
    <location>
        <begin position="284"/>
        <end position="304"/>
    </location>
</feature>
<dbReference type="RefSeq" id="WP_080459639.1">
    <property type="nucleotide sequence ID" value="NZ_JXMW01000003.1"/>
</dbReference>
<dbReference type="PANTHER" id="PTHR36838">
    <property type="entry name" value="AUXIN EFFLUX CARRIER FAMILY PROTEIN"/>
    <property type="match status" value="1"/>
</dbReference>
<organism evidence="9 10">
    <name type="scientific">Methanobrevibacter arboriphilus JCM 13429 = DSM 1125</name>
    <dbReference type="NCBI Taxonomy" id="1300164"/>
    <lineage>
        <taxon>Archaea</taxon>
        <taxon>Methanobacteriati</taxon>
        <taxon>Methanobacteriota</taxon>
        <taxon>Methanomada group</taxon>
        <taxon>Methanobacteria</taxon>
        <taxon>Methanobacteriales</taxon>
        <taxon>Methanobacteriaceae</taxon>
        <taxon>Methanobrevibacter</taxon>
    </lineage>
</organism>
<accession>A0A1V6N498</accession>
<name>A0A1V6N498_METAZ</name>